<dbReference type="InterPro" id="IPR012301">
    <property type="entry name" value="Malic_N_dom"/>
</dbReference>
<dbReference type="CDD" id="cd05312">
    <property type="entry name" value="NAD_bind_1_malic_enz"/>
    <property type="match status" value="1"/>
</dbReference>
<feature type="compositionally biased region" description="Polar residues" evidence="6">
    <location>
        <begin position="1"/>
        <end position="21"/>
    </location>
</feature>
<dbReference type="Gene3D" id="3.40.50.10380">
    <property type="entry name" value="Malic enzyme, N-terminal domain"/>
    <property type="match status" value="1"/>
</dbReference>
<dbReference type="InterPro" id="IPR012302">
    <property type="entry name" value="Malic_NAD-bd"/>
</dbReference>
<dbReference type="Proteomes" id="UP001299970">
    <property type="component" value="Unassembled WGS sequence"/>
</dbReference>
<sequence>MSSEMPMSTKMSSLVSGTGTAEQGRELLRDPLRNHGTAFTARERDELGLVGLLPPAALTLDQQAVRAYEQYRRQPDGLARNSFMEALRDRNETLYYKLLVDHLVEMLPVVYDPVIAQAVEKYSHEFQRPRGVYLSVDDPGAVETAFTNYGLAGDDVDLLVATDAGAILGIGDWGTNGVAIAQGKLAIYAAAAGIDPSRVIPVMMDAGTDNEALLNDPLYVGVRHARTTGDAYDALVDAYVTTASRRFPNALLHFEDFGASNAHRILNRYSQKACVFNDDIQGTGAITLAAVLAGIRVARTTMSEQRVVVFGAGTAGVGIADQIRDAMVRAGADQEKATRQVWLVDQQGLLLDGMSDLRDFQVPYARPASEVSGWERGGDGRIDLATTVARVHPTILVGTSKQGGAFTEQVVREMAAHVERPLIFPLSNPTEKIEAHPADVLRWTDGRALVGTGTPWDPVELEGITYRIGQANNALLYPGLGLGTVVARAAHVTPGMIIAAAEAVAGLVDTGTPGAALLPDVADLRVTSATVAVAVARRAQEEGEARAVLGNLVQDVQDAMWQPVYPQAVA</sequence>
<dbReference type="Pfam" id="PF03949">
    <property type="entry name" value="Malic_M"/>
    <property type="match status" value="1"/>
</dbReference>
<gene>
    <name evidence="9" type="ORF">MMF94_26720</name>
</gene>
<dbReference type="PANTHER" id="PTHR23406:SF34">
    <property type="entry name" value="NAD-DEPENDENT MALIC ENZYME, MITOCHONDRIAL"/>
    <property type="match status" value="1"/>
</dbReference>
<dbReference type="InterPro" id="IPR037062">
    <property type="entry name" value="Malic_N_dom_sf"/>
</dbReference>
<dbReference type="PIRSF" id="PIRSF000106">
    <property type="entry name" value="ME"/>
    <property type="match status" value="1"/>
</dbReference>
<dbReference type="PANTHER" id="PTHR23406">
    <property type="entry name" value="MALIC ENZYME-RELATED"/>
    <property type="match status" value="1"/>
</dbReference>
<evidence type="ECO:0000259" key="8">
    <source>
        <dbReference type="SMART" id="SM01274"/>
    </source>
</evidence>
<feature type="region of interest" description="Disordered" evidence="6">
    <location>
        <begin position="1"/>
        <end position="22"/>
    </location>
</feature>
<evidence type="ECO:0000259" key="7">
    <source>
        <dbReference type="SMART" id="SM00919"/>
    </source>
</evidence>
<evidence type="ECO:0000256" key="5">
    <source>
        <dbReference type="RuleBase" id="RU003427"/>
    </source>
</evidence>
<protein>
    <submittedName>
        <fullName evidence="9">NAD-dependent malic enzyme</fullName>
    </submittedName>
</protein>
<evidence type="ECO:0000313" key="9">
    <source>
        <dbReference type="EMBL" id="MCH6169307.1"/>
    </source>
</evidence>
<evidence type="ECO:0000256" key="4">
    <source>
        <dbReference type="ARBA" id="ARBA00023027"/>
    </source>
</evidence>
<feature type="domain" description="Malic enzyme N-terminal" evidence="8">
    <location>
        <begin position="88"/>
        <end position="270"/>
    </location>
</feature>
<dbReference type="InterPro" id="IPR001891">
    <property type="entry name" value="Malic_OxRdtase"/>
</dbReference>
<keyword evidence="3 5" id="KW-0479">Metal-binding</keyword>
<evidence type="ECO:0000256" key="2">
    <source>
        <dbReference type="ARBA" id="ARBA00008785"/>
    </source>
</evidence>
<dbReference type="Pfam" id="PF00390">
    <property type="entry name" value="malic"/>
    <property type="match status" value="1"/>
</dbReference>
<evidence type="ECO:0000313" key="10">
    <source>
        <dbReference type="Proteomes" id="UP001299970"/>
    </source>
</evidence>
<feature type="domain" description="Malic enzyme NAD-binding" evidence="7">
    <location>
        <begin position="280"/>
        <end position="540"/>
    </location>
</feature>
<dbReference type="NCBIfam" id="NF010052">
    <property type="entry name" value="PRK13529.1"/>
    <property type="match status" value="1"/>
</dbReference>
<dbReference type="EMBL" id="JAKXMK010000024">
    <property type="protein sequence ID" value="MCH6169307.1"/>
    <property type="molecule type" value="Genomic_DNA"/>
</dbReference>
<comment type="caution">
    <text evidence="9">The sequence shown here is derived from an EMBL/GenBank/DDBJ whole genome shotgun (WGS) entry which is preliminary data.</text>
</comment>
<dbReference type="PROSITE" id="PS00331">
    <property type="entry name" value="MALIC_ENZYMES"/>
    <property type="match status" value="1"/>
</dbReference>
<keyword evidence="10" id="KW-1185">Reference proteome</keyword>
<dbReference type="InterPro" id="IPR015884">
    <property type="entry name" value="Malic_enzyme_CS"/>
</dbReference>
<keyword evidence="4" id="KW-0520">NAD</keyword>
<proteinExistence type="inferred from homology"/>
<name>A0ABS9TL84_9PSEU</name>
<evidence type="ECO:0000256" key="6">
    <source>
        <dbReference type="SAM" id="MobiDB-lite"/>
    </source>
</evidence>
<dbReference type="SMART" id="SM00919">
    <property type="entry name" value="Malic_M"/>
    <property type="match status" value="1"/>
</dbReference>
<dbReference type="SMART" id="SM01274">
    <property type="entry name" value="malic"/>
    <property type="match status" value="1"/>
</dbReference>
<evidence type="ECO:0000256" key="1">
    <source>
        <dbReference type="ARBA" id="ARBA00001936"/>
    </source>
</evidence>
<dbReference type="SUPFAM" id="SSF53223">
    <property type="entry name" value="Aminoacid dehydrogenase-like, N-terminal domain"/>
    <property type="match status" value="1"/>
</dbReference>
<comment type="cofactor">
    <cofactor evidence="1">
        <name>Mn(2+)</name>
        <dbReference type="ChEBI" id="CHEBI:29035"/>
    </cofactor>
</comment>
<dbReference type="PRINTS" id="PR00072">
    <property type="entry name" value="MALOXRDTASE"/>
</dbReference>
<comment type="similarity">
    <text evidence="2 5">Belongs to the malic enzymes family.</text>
</comment>
<reference evidence="9 10" key="1">
    <citation type="submission" date="2022-03" db="EMBL/GenBank/DDBJ databases">
        <title>Pseudonocardia alaer sp. nov., a novel actinomycete isolated from reed forest soil.</title>
        <authorList>
            <person name="Wang L."/>
        </authorList>
    </citation>
    <scope>NUCLEOTIDE SEQUENCE [LARGE SCALE GENOMIC DNA]</scope>
    <source>
        <strain evidence="9 10">Y-16303</strain>
    </source>
</reference>
<evidence type="ECO:0000256" key="3">
    <source>
        <dbReference type="ARBA" id="ARBA00022723"/>
    </source>
</evidence>
<dbReference type="InterPro" id="IPR036291">
    <property type="entry name" value="NAD(P)-bd_dom_sf"/>
</dbReference>
<dbReference type="Gene3D" id="3.40.50.720">
    <property type="entry name" value="NAD(P)-binding Rossmann-like Domain"/>
    <property type="match status" value="1"/>
</dbReference>
<dbReference type="SUPFAM" id="SSF51735">
    <property type="entry name" value="NAD(P)-binding Rossmann-fold domains"/>
    <property type="match status" value="1"/>
</dbReference>
<organism evidence="9 10">
    <name type="scientific">Pseudonocardia alaniniphila</name>
    <dbReference type="NCBI Taxonomy" id="75291"/>
    <lineage>
        <taxon>Bacteria</taxon>
        <taxon>Bacillati</taxon>
        <taxon>Actinomycetota</taxon>
        <taxon>Actinomycetes</taxon>
        <taxon>Pseudonocardiales</taxon>
        <taxon>Pseudonocardiaceae</taxon>
        <taxon>Pseudonocardia</taxon>
    </lineage>
</organism>
<dbReference type="InterPro" id="IPR046346">
    <property type="entry name" value="Aminoacid_DH-like_N_sf"/>
</dbReference>
<accession>A0ABS9TL84</accession>